<accession>A0A7G5XHV3</accession>
<dbReference type="KEGG" id="lacs:H4075_02335"/>
<keyword evidence="2" id="KW-1185">Reference proteome</keyword>
<dbReference type="PROSITE" id="PS51257">
    <property type="entry name" value="PROKAR_LIPOPROTEIN"/>
    <property type="match status" value="1"/>
</dbReference>
<reference evidence="2" key="1">
    <citation type="submission" date="2020-08" db="EMBL/GenBank/DDBJ databases">
        <title>Lacibacter sp. S13-6-6 genome sequencing.</title>
        <authorList>
            <person name="Jin L."/>
        </authorList>
    </citation>
    <scope>NUCLEOTIDE SEQUENCE [LARGE SCALE GENOMIC DNA]</scope>
    <source>
        <strain evidence="2">S13-6-6</strain>
    </source>
</reference>
<sequence length="127" mass="14326">MRNTLLYFLLFISISSCKKGGTADEPSVNISDGSWRISYFWDQQDKTSGYTSYYFMFLNGGTLMAHGSSTTLTGTWSQTGSRININFTNAPLNELNGDWLKTEFTGTSIKLKDDNPSQDDQLYFVKN</sequence>
<evidence type="ECO:0000313" key="1">
    <source>
        <dbReference type="EMBL" id="QNA45056.1"/>
    </source>
</evidence>
<dbReference type="Proteomes" id="UP000515344">
    <property type="component" value="Chromosome"/>
</dbReference>
<proteinExistence type="predicted"/>
<evidence type="ECO:0000313" key="2">
    <source>
        <dbReference type="Proteomes" id="UP000515344"/>
    </source>
</evidence>
<gene>
    <name evidence="1" type="ORF">H4075_02335</name>
</gene>
<dbReference type="AlphaFoldDB" id="A0A7G5XHV3"/>
<name>A0A7G5XHV3_9BACT</name>
<organism evidence="1 2">
    <name type="scientific">Lacibacter sediminis</name>
    <dbReference type="NCBI Taxonomy" id="2760713"/>
    <lineage>
        <taxon>Bacteria</taxon>
        <taxon>Pseudomonadati</taxon>
        <taxon>Bacteroidota</taxon>
        <taxon>Chitinophagia</taxon>
        <taxon>Chitinophagales</taxon>
        <taxon>Chitinophagaceae</taxon>
        <taxon>Lacibacter</taxon>
    </lineage>
</organism>
<protein>
    <recommendedName>
        <fullName evidence="3">Lipocalin-like domain-containing protein</fullName>
    </recommendedName>
</protein>
<dbReference type="RefSeq" id="WP_182803779.1">
    <property type="nucleotide sequence ID" value="NZ_CP060007.1"/>
</dbReference>
<evidence type="ECO:0008006" key="3">
    <source>
        <dbReference type="Google" id="ProtNLM"/>
    </source>
</evidence>
<dbReference type="EMBL" id="CP060007">
    <property type="protein sequence ID" value="QNA45056.1"/>
    <property type="molecule type" value="Genomic_DNA"/>
</dbReference>